<evidence type="ECO:0000256" key="8">
    <source>
        <dbReference type="ARBA" id="ARBA00022741"/>
    </source>
</evidence>
<name>A0ABT3RE59_9BACT</name>
<evidence type="ECO:0000313" key="14">
    <source>
        <dbReference type="Proteomes" id="UP001207228"/>
    </source>
</evidence>
<protein>
    <recommendedName>
        <fullName evidence="10">L-threonylcarbamoyladenylate synthase</fullName>
        <ecNumber evidence="3">2.7.7.87</ecNumber>
    </recommendedName>
    <alternativeName>
        <fullName evidence="10">L-threonylcarbamoyladenylate synthase</fullName>
    </alternativeName>
</protein>
<evidence type="ECO:0000259" key="12">
    <source>
        <dbReference type="PROSITE" id="PS51163"/>
    </source>
</evidence>
<evidence type="ECO:0000256" key="5">
    <source>
        <dbReference type="ARBA" id="ARBA00022679"/>
    </source>
</evidence>
<evidence type="ECO:0000256" key="4">
    <source>
        <dbReference type="ARBA" id="ARBA00022490"/>
    </source>
</evidence>
<evidence type="ECO:0000256" key="6">
    <source>
        <dbReference type="ARBA" id="ARBA00022694"/>
    </source>
</evidence>
<evidence type="ECO:0000256" key="3">
    <source>
        <dbReference type="ARBA" id="ARBA00012584"/>
    </source>
</evidence>
<dbReference type="EC" id="2.7.7.87" evidence="3"/>
<proteinExistence type="inferred from homology"/>
<keyword evidence="8" id="KW-0547">Nucleotide-binding</keyword>
<dbReference type="EMBL" id="JAPFQO010000006">
    <property type="protein sequence ID" value="MCX2740141.1"/>
    <property type="molecule type" value="Genomic_DNA"/>
</dbReference>
<comment type="similarity">
    <text evidence="2">Belongs to the SUA5 family.</text>
</comment>
<evidence type="ECO:0000256" key="7">
    <source>
        <dbReference type="ARBA" id="ARBA00022695"/>
    </source>
</evidence>
<evidence type="ECO:0000256" key="11">
    <source>
        <dbReference type="ARBA" id="ARBA00048366"/>
    </source>
</evidence>
<keyword evidence="4" id="KW-0963">Cytoplasm</keyword>
<dbReference type="PANTHER" id="PTHR17490">
    <property type="entry name" value="SUA5"/>
    <property type="match status" value="1"/>
</dbReference>
<comment type="catalytic activity">
    <reaction evidence="11">
        <text>L-threonine + hydrogencarbonate + ATP = L-threonylcarbamoyladenylate + diphosphate + H2O</text>
        <dbReference type="Rhea" id="RHEA:36407"/>
        <dbReference type="ChEBI" id="CHEBI:15377"/>
        <dbReference type="ChEBI" id="CHEBI:17544"/>
        <dbReference type="ChEBI" id="CHEBI:30616"/>
        <dbReference type="ChEBI" id="CHEBI:33019"/>
        <dbReference type="ChEBI" id="CHEBI:57926"/>
        <dbReference type="ChEBI" id="CHEBI:73682"/>
        <dbReference type="EC" id="2.7.7.87"/>
    </reaction>
</comment>
<accession>A0ABT3RE59</accession>
<dbReference type="RefSeq" id="WP_266052208.1">
    <property type="nucleotide sequence ID" value="NZ_JAPFQO010000006.1"/>
</dbReference>
<feature type="domain" description="YrdC-like" evidence="12">
    <location>
        <begin position="2"/>
        <end position="191"/>
    </location>
</feature>
<sequence>MSQLIKEVQAAEEEVLLGNLILYPTDTVWGIGCDAENAEAVRKIFKIKEREESKAMILLVADQEMLQHYIKDLPEGFEEMVRKQERPTTYVFPNPQNLPKEVLAEDGTVAIRMVTSEEFCHRLIRQVGRPIVSTSANISGEPSPKTFADVSDIIKERVDFVVNWRREDDMASRPSRIVKVEEDGSQSIIRD</sequence>
<reference evidence="13 14" key="1">
    <citation type="submission" date="2022-11" db="EMBL/GenBank/DDBJ databases">
        <title>The characterization of three novel Bacteroidetes species and genomic analysis of their roles in tidal elemental geochemical cycles.</title>
        <authorList>
            <person name="Ma K.-J."/>
        </authorList>
    </citation>
    <scope>NUCLEOTIDE SEQUENCE [LARGE SCALE GENOMIC DNA]</scope>
    <source>
        <strain evidence="13 14">M82</strain>
    </source>
</reference>
<dbReference type="GO" id="GO:0061710">
    <property type="term" value="F:L-threonylcarbamoyladenylate synthase"/>
    <property type="evidence" value="ECO:0007669"/>
    <property type="project" value="UniProtKB-EC"/>
</dbReference>
<dbReference type="PROSITE" id="PS51163">
    <property type="entry name" value="YRDC"/>
    <property type="match status" value="1"/>
</dbReference>
<keyword evidence="9" id="KW-0067">ATP-binding</keyword>
<dbReference type="Proteomes" id="UP001207228">
    <property type="component" value="Unassembled WGS sequence"/>
</dbReference>
<comment type="subcellular location">
    <subcellularLocation>
        <location evidence="1">Cytoplasm</location>
    </subcellularLocation>
</comment>
<keyword evidence="6" id="KW-0819">tRNA processing</keyword>
<evidence type="ECO:0000256" key="2">
    <source>
        <dbReference type="ARBA" id="ARBA00007663"/>
    </source>
</evidence>
<dbReference type="Gene3D" id="3.90.870.10">
    <property type="entry name" value="DHBP synthase"/>
    <property type="match status" value="1"/>
</dbReference>
<evidence type="ECO:0000256" key="9">
    <source>
        <dbReference type="ARBA" id="ARBA00022840"/>
    </source>
</evidence>
<keyword evidence="5 13" id="KW-0808">Transferase</keyword>
<dbReference type="NCBIfam" id="TIGR00057">
    <property type="entry name" value="L-threonylcarbamoyladenylate synthase"/>
    <property type="match status" value="1"/>
</dbReference>
<dbReference type="InterPro" id="IPR017945">
    <property type="entry name" value="DHBP_synth_RibB-like_a/b_dom"/>
</dbReference>
<dbReference type="InterPro" id="IPR006070">
    <property type="entry name" value="Sua5-like_dom"/>
</dbReference>
<dbReference type="Pfam" id="PF01300">
    <property type="entry name" value="Sua5_yciO_yrdC"/>
    <property type="match status" value="1"/>
</dbReference>
<gene>
    <name evidence="13" type="ORF">OO017_09310</name>
</gene>
<organism evidence="13 14">
    <name type="scientific">Pontibacter anaerobius</name>
    <dbReference type="NCBI Taxonomy" id="2993940"/>
    <lineage>
        <taxon>Bacteria</taxon>
        <taxon>Pseudomonadati</taxon>
        <taxon>Bacteroidota</taxon>
        <taxon>Cytophagia</taxon>
        <taxon>Cytophagales</taxon>
        <taxon>Hymenobacteraceae</taxon>
        <taxon>Pontibacter</taxon>
    </lineage>
</organism>
<evidence type="ECO:0000313" key="13">
    <source>
        <dbReference type="EMBL" id="MCX2740141.1"/>
    </source>
</evidence>
<evidence type="ECO:0000256" key="1">
    <source>
        <dbReference type="ARBA" id="ARBA00004496"/>
    </source>
</evidence>
<comment type="caution">
    <text evidence="13">The sequence shown here is derived from an EMBL/GenBank/DDBJ whole genome shotgun (WGS) entry which is preliminary data.</text>
</comment>
<dbReference type="SUPFAM" id="SSF55821">
    <property type="entry name" value="YrdC/RibB"/>
    <property type="match status" value="1"/>
</dbReference>
<keyword evidence="14" id="KW-1185">Reference proteome</keyword>
<keyword evidence="7 13" id="KW-0548">Nucleotidyltransferase</keyword>
<dbReference type="InterPro" id="IPR050156">
    <property type="entry name" value="TC-AMP_synthase_SUA5"/>
</dbReference>
<dbReference type="PANTHER" id="PTHR17490:SF16">
    <property type="entry name" value="THREONYLCARBAMOYL-AMP SYNTHASE"/>
    <property type="match status" value="1"/>
</dbReference>
<evidence type="ECO:0000256" key="10">
    <source>
        <dbReference type="ARBA" id="ARBA00029774"/>
    </source>
</evidence>